<protein>
    <submittedName>
        <fullName evidence="1">SAM-dependent methyltransferase</fullName>
    </submittedName>
</protein>
<comment type="caution">
    <text evidence="1">The sequence shown here is derived from an EMBL/GenBank/DDBJ whole genome shotgun (WGS) entry which is preliminary data.</text>
</comment>
<dbReference type="PIRSF" id="PIRSF017393">
    <property type="entry name" value="MTase_SAV2177"/>
    <property type="match status" value="1"/>
</dbReference>
<sequence>MTDQTGAPGNDADALFDDLPSNIDTDVFSVARLYDFLLGGKHNFAPDRDFGRRLLAIEPNGRMILQQNRLWLARAMRVMLADGVRQFLDLGSGIPTQGYVHELAHAVDPAAKVVYIDNDPPAVSHSNYILRDGANAGAVQADMIDAERVLGDPTVKSLIDFDQPVGITALAAWHFVDDKDDPAGVLAAYRRTLAPGSYLALTHATIDGATGDIVRNVQSQYQAVMKNPSPRTRDQIAGFFEGFEILEPGIVNLPAWRPDRPEDAEGAEHVWFYGALGRLAAPA</sequence>
<keyword evidence="1" id="KW-0489">Methyltransferase</keyword>
<dbReference type="InterPro" id="IPR029063">
    <property type="entry name" value="SAM-dependent_MTases_sf"/>
</dbReference>
<dbReference type="GO" id="GO:0032259">
    <property type="term" value="P:methylation"/>
    <property type="evidence" value="ECO:0007669"/>
    <property type="project" value="UniProtKB-KW"/>
</dbReference>
<evidence type="ECO:0000313" key="1">
    <source>
        <dbReference type="EMBL" id="GAA1949144.1"/>
    </source>
</evidence>
<organism evidence="1 2">
    <name type="scientific">Catenulispora subtropica</name>
    <dbReference type="NCBI Taxonomy" id="450798"/>
    <lineage>
        <taxon>Bacteria</taxon>
        <taxon>Bacillati</taxon>
        <taxon>Actinomycetota</taxon>
        <taxon>Actinomycetes</taxon>
        <taxon>Catenulisporales</taxon>
        <taxon>Catenulisporaceae</taxon>
        <taxon>Catenulispora</taxon>
    </lineage>
</organism>
<keyword evidence="2" id="KW-1185">Reference proteome</keyword>
<keyword evidence="1" id="KW-0808">Transferase</keyword>
<evidence type="ECO:0000313" key="2">
    <source>
        <dbReference type="Proteomes" id="UP001499854"/>
    </source>
</evidence>
<dbReference type="Pfam" id="PF04672">
    <property type="entry name" value="Methyltransf_19"/>
    <property type="match status" value="1"/>
</dbReference>
<dbReference type="Gene3D" id="3.40.50.150">
    <property type="entry name" value="Vaccinia Virus protein VP39"/>
    <property type="match status" value="1"/>
</dbReference>
<accession>A0ABP5BMU1</accession>
<dbReference type="InterPro" id="IPR006764">
    <property type="entry name" value="SAM_dep_MeTrfase_SAV2177_type"/>
</dbReference>
<reference evidence="2" key="1">
    <citation type="journal article" date="2019" name="Int. J. Syst. Evol. Microbiol.">
        <title>The Global Catalogue of Microorganisms (GCM) 10K type strain sequencing project: providing services to taxonomists for standard genome sequencing and annotation.</title>
        <authorList>
            <consortium name="The Broad Institute Genomics Platform"/>
            <consortium name="The Broad Institute Genome Sequencing Center for Infectious Disease"/>
            <person name="Wu L."/>
            <person name="Ma J."/>
        </authorList>
    </citation>
    <scope>NUCLEOTIDE SEQUENCE [LARGE SCALE GENOMIC DNA]</scope>
    <source>
        <strain evidence="2">JCM 16013</strain>
    </source>
</reference>
<proteinExistence type="predicted"/>
<dbReference type="SUPFAM" id="SSF53335">
    <property type="entry name" value="S-adenosyl-L-methionine-dependent methyltransferases"/>
    <property type="match status" value="1"/>
</dbReference>
<dbReference type="Proteomes" id="UP001499854">
    <property type="component" value="Unassembled WGS sequence"/>
</dbReference>
<dbReference type="GO" id="GO:0008168">
    <property type="term" value="F:methyltransferase activity"/>
    <property type="evidence" value="ECO:0007669"/>
    <property type="project" value="UniProtKB-KW"/>
</dbReference>
<dbReference type="RefSeq" id="WP_344654785.1">
    <property type="nucleotide sequence ID" value="NZ_BAAAQM010000001.1"/>
</dbReference>
<gene>
    <name evidence="1" type="ORF">GCM10009838_00250</name>
</gene>
<name>A0ABP5BMU1_9ACTN</name>
<dbReference type="CDD" id="cd02440">
    <property type="entry name" value="AdoMet_MTases"/>
    <property type="match status" value="1"/>
</dbReference>
<dbReference type="EMBL" id="BAAAQM010000001">
    <property type="protein sequence ID" value="GAA1949144.1"/>
    <property type="molecule type" value="Genomic_DNA"/>
</dbReference>